<organism evidence="1 2">
    <name type="scientific">Sphingorhabdus contaminans</name>
    <dbReference type="NCBI Taxonomy" id="1343899"/>
    <lineage>
        <taxon>Bacteria</taxon>
        <taxon>Pseudomonadati</taxon>
        <taxon>Pseudomonadota</taxon>
        <taxon>Alphaproteobacteria</taxon>
        <taxon>Sphingomonadales</taxon>
        <taxon>Sphingomonadaceae</taxon>
        <taxon>Sphingorhabdus</taxon>
    </lineage>
</organism>
<gene>
    <name evidence="1" type="ORF">FOM92_00605</name>
</gene>
<proteinExistence type="predicted"/>
<sequence>MNSTTEQTRACEAFEKLLTTYQAERHCLAVEANTKEEVDASSDRLAYIEQRMWRTSAPDLRSVLVKMEIASIDCDMPPPEAIASIVGDLRRLSGETVSPIFQPDLWLTEWENNGGSYVVREGEAILCAKPKSLVHRRLLRSMERANGVEAVTAMVIQSCKGLEVESVA</sequence>
<evidence type="ECO:0000313" key="1">
    <source>
        <dbReference type="EMBL" id="TSB03981.1"/>
    </source>
</evidence>
<dbReference type="RefSeq" id="WP_143774854.1">
    <property type="nucleotide sequence ID" value="NZ_VKKU01000001.1"/>
</dbReference>
<dbReference type="OrthoDB" id="7613101at2"/>
<reference evidence="1 2" key="1">
    <citation type="submission" date="2019-07" db="EMBL/GenBank/DDBJ databases">
        <authorList>
            <person name="Park M."/>
        </authorList>
    </citation>
    <scope>NUCLEOTIDE SEQUENCE [LARGE SCALE GENOMIC DNA]</scope>
    <source>
        <strain evidence="1 2">KCTC32445</strain>
    </source>
</reference>
<dbReference type="AlphaFoldDB" id="A0A553WH11"/>
<name>A0A553WH11_9SPHN</name>
<evidence type="ECO:0000313" key="2">
    <source>
        <dbReference type="Proteomes" id="UP000320160"/>
    </source>
</evidence>
<dbReference type="Proteomes" id="UP000320160">
    <property type="component" value="Unassembled WGS sequence"/>
</dbReference>
<keyword evidence="2" id="KW-1185">Reference proteome</keyword>
<comment type="caution">
    <text evidence="1">The sequence shown here is derived from an EMBL/GenBank/DDBJ whole genome shotgun (WGS) entry which is preliminary data.</text>
</comment>
<accession>A0A553WH11</accession>
<dbReference type="EMBL" id="VKKU01000001">
    <property type="protein sequence ID" value="TSB03981.1"/>
    <property type="molecule type" value="Genomic_DNA"/>
</dbReference>
<protein>
    <submittedName>
        <fullName evidence="1">Uncharacterized protein</fullName>
    </submittedName>
</protein>